<gene>
    <name evidence="1" type="ORF">E2F49_14480</name>
</gene>
<name>A0A4V3AN96_9GAMM</name>
<sequence>MRHDSRLSRMLHVLIHLAEGDGRATSDEIAAMLDTNPVVVRRTMAGLRDHGYVQSEKGHGGGWSLAVPLASIRLLDIHEALGAPAPFALGLANDDPDCLIEKAVNAHLSDAMAAAEALLRDRLAAVTLADIAQDFQTRLAAGGRRRGARGRSA</sequence>
<dbReference type="SUPFAM" id="SSF46785">
    <property type="entry name" value="Winged helix' DNA-binding domain"/>
    <property type="match status" value="1"/>
</dbReference>
<dbReference type="RefSeq" id="WP_133394540.1">
    <property type="nucleotide sequence ID" value="NZ_SMTG01000006.1"/>
</dbReference>
<keyword evidence="2" id="KW-1185">Reference proteome</keyword>
<dbReference type="GO" id="GO:0003700">
    <property type="term" value="F:DNA-binding transcription factor activity"/>
    <property type="evidence" value="ECO:0007669"/>
    <property type="project" value="TreeGrafter"/>
</dbReference>
<dbReference type="OrthoDB" id="9800506at2"/>
<evidence type="ECO:0000313" key="2">
    <source>
        <dbReference type="Proteomes" id="UP000295543"/>
    </source>
</evidence>
<dbReference type="PANTHER" id="PTHR33221">
    <property type="entry name" value="WINGED HELIX-TURN-HELIX TRANSCRIPTIONAL REGULATOR, RRF2 FAMILY"/>
    <property type="match status" value="1"/>
</dbReference>
<dbReference type="InterPro" id="IPR000944">
    <property type="entry name" value="Tscrpt_reg_Rrf2"/>
</dbReference>
<protein>
    <submittedName>
        <fullName evidence="1">Rrf2 family transcriptional regulator</fullName>
    </submittedName>
</protein>
<dbReference type="PANTHER" id="PTHR33221:SF15">
    <property type="entry name" value="HTH-TYPE TRANSCRIPTIONAL REGULATOR YWGB-RELATED"/>
    <property type="match status" value="1"/>
</dbReference>
<dbReference type="Proteomes" id="UP000295543">
    <property type="component" value="Unassembled WGS sequence"/>
</dbReference>
<dbReference type="Gene3D" id="1.10.10.10">
    <property type="entry name" value="Winged helix-like DNA-binding domain superfamily/Winged helix DNA-binding domain"/>
    <property type="match status" value="1"/>
</dbReference>
<accession>A0A4V3AN96</accession>
<evidence type="ECO:0000313" key="1">
    <source>
        <dbReference type="EMBL" id="TDK29573.1"/>
    </source>
</evidence>
<dbReference type="GO" id="GO:0005829">
    <property type="term" value="C:cytosol"/>
    <property type="evidence" value="ECO:0007669"/>
    <property type="project" value="TreeGrafter"/>
</dbReference>
<dbReference type="InterPro" id="IPR036388">
    <property type="entry name" value="WH-like_DNA-bd_sf"/>
</dbReference>
<proteinExistence type="predicted"/>
<dbReference type="EMBL" id="SMTG01000006">
    <property type="protein sequence ID" value="TDK29573.1"/>
    <property type="molecule type" value="Genomic_DNA"/>
</dbReference>
<reference evidence="1 2" key="1">
    <citation type="submission" date="2019-03" db="EMBL/GenBank/DDBJ databases">
        <title>Luteimonas zhaokaii sp.nov., isolated from the rectal contents of Plateau pika in Yushu, Qinghai Province, China.</title>
        <authorList>
            <person name="Zhang G."/>
        </authorList>
    </citation>
    <scope>NUCLEOTIDE SEQUENCE [LARGE SCALE GENOMIC DNA]</scope>
    <source>
        <strain evidence="1 2">THG-MD21</strain>
    </source>
</reference>
<dbReference type="PROSITE" id="PS51197">
    <property type="entry name" value="HTH_RRF2_2"/>
    <property type="match status" value="1"/>
</dbReference>
<dbReference type="InterPro" id="IPR036390">
    <property type="entry name" value="WH_DNA-bd_sf"/>
</dbReference>
<comment type="caution">
    <text evidence="1">The sequence shown here is derived from an EMBL/GenBank/DDBJ whole genome shotgun (WGS) entry which is preliminary data.</text>
</comment>
<dbReference type="AlphaFoldDB" id="A0A4V3AN96"/>
<organism evidence="1 2">
    <name type="scientific">Luteimonas terrae</name>
    <dbReference type="NCBI Taxonomy" id="1530191"/>
    <lineage>
        <taxon>Bacteria</taxon>
        <taxon>Pseudomonadati</taxon>
        <taxon>Pseudomonadota</taxon>
        <taxon>Gammaproteobacteria</taxon>
        <taxon>Lysobacterales</taxon>
        <taxon>Lysobacteraceae</taxon>
        <taxon>Luteimonas</taxon>
    </lineage>
</organism>
<dbReference type="Pfam" id="PF02082">
    <property type="entry name" value="Rrf2"/>
    <property type="match status" value="1"/>
</dbReference>